<proteinExistence type="inferred from homology"/>
<dbReference type="HAMAP" id="MF_00966">
    <property type="entry name" value="G6PD"/>
    <property type="match status" value="1"/>
</dbReference>
<dbReference type="GO" id="GO:0004345">
    <property type="term" value="F:glucose-6-phosphate dehydrogenase activity"/>
    <property type="evidence" value="ECO:0007669"/>
    <property type="project" value="UniProtKB-EC"/>
</dbReference>
<dbReference type="PRINTS" id="PR00079">
    <property type="entry name" value="G6PDHDRGNASE"/>
</dbReference>
<dbReference type="InterPro" id="IPR001282">
    <property type="entry name" value="G6P_DH"/>
</dbReference>
<evidence type="ECO:0000313" key="12">
    <source>
        <dbReference type="Proteomes" id="UP001255856"/>
    </source>
</evidence>
<dbReference type="PANTHER" id="PTHR23429:SF0">
    <property type="entry name" value="GLUCOSE-6-PHOSPHATE 1-DEHYDROGENASE"/>
    <property type="match status" value="1"/>
</dbReference>
<name>A0AAD9MGE0_PROWI</name>
<protein>
    <recommendedName>
        <fullName evidence="8">Glucose-6-phosphate 1-dehydrogenase</fullName>
        <ecNumber evidence="8">1.1.1.49</ecNumber>
    </recommendedName>
</protein>
<keyword evidence="4 8" id="KW-0521">NADP</keyword>
<dbReference type="PROSITE" id="PS00069">
    <property type="entry name" value="G6P_DEHYDROGENASE"/>
    <property type="match status" value="1"/>
</dbReference>
<comment type="function">
    <text evidence="8">Catalyzes the rate-limiting step of the oxidative pentose-phosphate pathway, which represents a route for the dissimilation of carbohydrates besides glycolysis.</text>
</comment>
<dbReference type="Pfam" id="PF00479">
    <property type="entry name" value="G6PD_N"/>
    <property type="match status" value="1"/>
</dbReference>
<dbReference type="EMBL" id="JASFZW010000009">
    <property type="protein sequence ID" value="KAK2076649.1"/>
    <property type="molecule type" value="Genomic_DNA"/>
</dbReference>
<dbReference type="InterPro" id="IPR022675">
    <property type="entry name" value="G6P_DH_C"/>
</dbReference>
<keyword evidence="12" id="KW-1185">Reference proteome</keyword>
<dbReference type="GO" id="GO:0050661">
    <property type="term" value="F:NADP binding"/>
    <property type="evidence" value="ECO:0007669"/>
    <property type="project" value="InterPro"/>
</dbReference>
<dbReference type="SUPFAM" id="SSF51735">
    <property type="entry name" value="NAD(P)-binding Rossmann-fold domains"/>
    <property type="match status" value="1"/>
</dbReference>
<evidence type="ECO:0000256" key="6">
    <source>
        <dbReference type="ARBA" id="ARBA00023277"/>
    </source>
</evidence>
<dbReference type="EC" id="1.1.1.49" evidence="8"/>
<evidence type="ECO:0000256" key="8">
    <source>
        <dbReference type="RuleBase" id="RU362120"/>
    </source>
</evidence>
<evidence type="ECO:0000313" key="11">
    <source>
        <dbReference type="EMBL" id="KAK2076649.1"/>
    </source>
</evidence>
<evidence type="ECO:0000256" key="5">
    <source>
        <dbReference type="ARBA" id="ARBA00023002"/>
    </source>
</evidence>
<comment type="caution">
    <text evidence="11">The sequence shown here is derived from an EMBL/GenBank/DDBJ whole genome shotgun (WGS) entry which is preliminary data.</text>
</comment>
<evidence type="ECO:0000259" key="10">
    <source>
        <dbReference type="Pfam" id="PF02781"/>
    </source>
</evidence>
<dbReference type="GO" id="GO:0005829">
    <property type="term" value="C:cytosol"/>
    <property type="evidence" value="ECO:0007669"/>
    <property type="project" value="TreeGrafter"/>
</dbReference>
<evidence type="ECO:0000256" key="7">
    <source>
        <dbReference type="ARBA" id="ARBA00048749"/>
    </source>
</evidence>
<evidence type="ECO:0000256" key="4">
    <source>
        <dbReference type="ARBA" id="ARBA00022857"/>
    </source>
</evidence>
<dbReference type="NCBIfam" id="TIGR00871">
    <property type="entry name" value="zwf"/>
    <property type="match status" value="1"/>
</dbReference>
<dbReference type="InterPro" id="IPR022674">
    <property type="entry name" value="G6P_DH_NAD-bd"/>
</dbReference>
<organism evidence="11 12">
    <name type="scientific">Prototheca wickerhamii</name>
    <dbReference type="NCBI Taxonomy" id="3111"/>
    <lineage>
        <taxon>Eukaryota</taxon>
        <taxon>Viridiplantae</taxon>
        <taxon>Chlorophyta</taxon>
        <taxon>core chlorophytes</taxon>
        <taxon>Trebouxiophyceae</taxon>
        <taxon>Chlorellales</taxon>
        <taxon>Chlorellaceae</taxon>
        <taxon>Prototheca</taxon>
    </lineage>
</organism>
<dbReference type="Proteomes" id="UP001255856">
    <property type="component" value="Unassembled WGS sequence"/>
</dbReference>
<dbReference type="AlphaFoldDB" id="A0AAD9MGE0"/>
<dbReference type="GO" id="GO:0009051">
    <property type="term" value="P:pentose-phosphate shunt, oxidative branch"/>
    <property type="evidence" value="ECO:0007669"/>
    <property type="project" value="TreeGrafter"/>
</dbReference>
<dbReference type="InterPro" id="IPR036291">
    <property type="entry name" value="NAD(P)-bd_dom_sf"/>
</dbReference>
<dbReference type="InterPro" id="IPR019796">
    <property type="entry name" value="G6P_DH_AS"/>
</dbReference>
<dbReference type="Gene3D" id="3.30.360.10">
    <property type="entry name" value="Dihydrodipicolinate Reductase, domain 2"/>
    <property type="match status" value="1"/>
</dbReference>
<dbReference type="GO" id="GO:0006006">
    <property type="term" value="P:glucose metabolic process"/>
    <property type="evidence" value="ECO:0007669"/>
    <property type="project" value="UniProtKB-KW"/>
</dbReference>
<keyword evidence="5 8" id="KW-0560">Oxidoreductase</keyword>
<dbReference type="SUPFAM" id="SSF55347">
    <property type="entry name" value="Glyceraldehyde-3-phosphate dehydrogenase-like, C-terminal domain"/>
    <property type="match status" value="1"/>
</dbReference>
<keyword evidence="3 8" id="KW-0313">Glucose metabolism</keyword>
<comment type="similarity">
    <text evidence="2 8">Belongs to the glucose-6-phosphate dehydrogenase family.</text>
</comment>
<reference evidence="11" key="1">
    <citation type="submission" date="2021-01" db="EMBL/GenBank/DDBJ databases">
        <authorList>
            <person name="Eckstrom K.M.E."/>
        </authorList>
    </citation>
    <scope>NUCLEOTIDE SEQUENCE</scope>
    <source>
        <strain evidence="11">UVCC 0001</strain>
    </source>
</reference>
<feature type="domain" description="Glucose-6-phosphate dehydrogenase NAD-binding" evidence="9">
    <location>
        <begin position="40"/>
        <end position="224"/>
    </location>
</feature>
<dbReference type="PANTHER" id="PTHR23429">
    <property type="entry name" value="GLUCOSE-6-PHOSPHATE 1-DEHYDROGENASE G6PD"/>
    <property type="match status" value="1"/>
</dbReference>
<evidence type="ECO:0000256" key="3">
    <source>
        <dbReference type="ARBA" id="ARBA00022526"/>
    </source>
</evidence>
<evidence type="ECO:0000259" key="9">
    <source>
        <dbReference type="Pfam" id="PF00479"/>
    </source>
</evidence>
<accession>A0AAD9MGE0</accession>
<gene>
    <name evidence="11" type="ORF">QBZ16_005409</name>
</gene>
<keyword evidence="6 8" id="KW-0119">Carbohydrate metabolism</keyword>
<dbReference type="Gene3D" id="3.40.50.720">
    <property type="entry name" value="NAD(P)-binding Rossmann-like Domain"/>
    <property type="match status" value="1"/>
</dbReference>
<sequence>MSKAEETGTESISHLRRITSCSERDHWSAKIPNLLTLSIVVAGASGDLAKKKTYPALFFLYQNGFLCKNVKIFGYARSKLTDESLRERLRPYLEKAGDTNRLEEFLSRCSYVHGEYDGDAGWSGLNEVLSRREGDRPESPAGRLIYLALPPTVYPQVCAGLRRHCAEVATRAEPGRSWVRIVVEKPFGRDLQSSEELSEELGRLFPEEQLYRIDHYLGKEMTQNMFVMRFANMFLSPLWSRTYVSNVQITFKEDFGTQGRGGYFDAFGIVRDVIQNHLIQLLAFVGMEKPVSLHPDDIRDQKVQVLRCIKPVKIDNVVLGQYTAAHGEPGYLDDETVPRGSHTPTFASTVVYIDNDRWAGVPFILKAGKALDERKAEIRLQLRETPHFIFDGNPHTSRNELVVRLQPDEAIYMKFIVKKPGLDTEPIISELDLDYSSRYPDTVIPDAYPKLILDAIRGDQQHFVRRDELRAAWSIFTPLLHAIDRGEVPIYPYAYGSRGPAEADALRTRVGWVQNAKYDWKARPDTPTSRGSSARL</sequence>
<evidence type="ECO:0000256" key="2">
    <source>
        <dbReference type="ARBA" id="ARBA00009975"/>
    </source>
</evidence>
<comment type="catalytic activity">
    <reaction evidence="7 8">
        <text>D-glucose 6-phosphate + NADP(+) = 6-phospho-D-glucono-1,5-lactone + NADPH + H(+)</text>
        <dbReference type="Rhea" id="RHEA:15841"/>
        <dbReference type="ChEBI" id="CHEBI:15378"/>
        <dbReference type="ChEBI" id="CHEBI:57783"/>
        <dbReference type="ChEBI" id="CHEBI:57955"/>
        <dbReference type="ChEBI" id="CHEBI:58349"/>
        <dbReference type="ChEBI" id="CHEBI:61548"/>
        <dbReference type="EC" id="1.1.1.49"/>
    </reaction>
</comment>
<evidence type="ECO:0000256" key="1">
    <source>
        <dbReference type="ARBA" id="ARBA00004937"/>
    </source>
</evidence>
<dbReference type="Pfam" id="PF02781">
    <property type="entry name" value="G6PD_C"/>
    <property type="match status" value="1"/>
</dbReference>
<comment type="pathway">
    <text evidence="1 8">Carbohydrate degradation; pentose phosphate pathway; D-ribulose 5-phosphate from D-glucose 6-phosphate (oxidative stage): step 1/3.</text>
</comment>
<feature type="domain" description="Glucose-6-phosphate dehydrogenase C-terminal" evidence="10">
    <location>
        <begin position="227"/>
        <end position="511"/>
    </location>
</feature>
<dbReference type="PIRSF" id="PIRSF000110">
    <property type="entry name" value="G6PD"/>
    <property type="match status" value="1"/>
</dbReference>